<evidence type="ECO:0000313" key="3">
    <source>
        <dbReference type="Proteomes" id="UP001434737"/>
    </source>
</evidence>
<keyword evidence="1" id="KW-0812">Transmembrane</keyword>
<keyword evidence="1" id="KW-1133">Transmembrane helix</keyword>
<dbReference type="RefSeq" id="WP_300447859.1">
    <property type="nucleotide sequence ID" value="NZ_CP145316.1"/>
</dbReference>
<dbReference type="EMBL" id="CP145316">
    <property type="protein sequence ID" value="XAM18588.1"/>
    <property type="molecule type" value="Genomic_DNA"/>
</dbReference>
<name>A0ABZ3F8U4_9HELI</name>
<reference evidence="2 3" key="1">
    <citation type="submission" date="2024-02" db="EMBL/GenBank/DDBJ databases">
        <title>Genome and pathogenicity analysis of Helicobacter mastomyrinus isolated from mice.</title>
        <authorList>
            <person name="Zhu L."/>
        </authorList>
    </citation>
    <scope>NUCLEOTIDE SEQUENCE [LARGE SCALE GENOMIC DNA]</scope>
    <source>
        <strain evidence="2 3">Hm-17</strain>
    </source>
</reference>
<sequence>MSLQSNLKSVKESFNSDEKLLESAFALEIMWKRYRKYIITLLICMVGVGIWWLVSNYIQSQKAIKASAAYERLISDSTDKEALESLKDASPALYDMYRYFNANNDSAVYEALADSQNAFVRSIAQYELASIQASKLLEANDIDESSLNQALVSLERTKPTSLKELAILQEAYLLFKANKVKEAYQKLILIPENSAFYNEAVIFKHFGLDNKFLLGGK</sequence>
<dbReference type="Proteomes" id="UP001434737">
    <property type="component" value="Chromosome"/>
</dbReference>
<evidence type="ECO:0000256" key="1">
    <source>
        <dbReference type="SAM" id="Phobius"/>
    </source>
</evidence>
<evidence type="ECO:0000313" key="2">
    <source>
        <dbReference type="EMBL" id="XAM18588.1"/>
    </source>
</evidence>
<evidence type="ECO:0008006" key="4">
    <source>
        <dbReference type="Google" id="ProtNLM"/>
    </source>
</evidence>
<proteinExistence type="predicted"/>
<keyword evidence="3" id="KW-1185">Reference proteome</keyword>
<accession>A0ABZ3F8U4</accession>
<protein>
    <recommendedName>
        <fullName evidence="4">Tetratricopeptide repeat-like domain-containing protein</fullName>
    </recommendedName>
</protein>
<feature type="transmembrane region" description="Helical" evidence="1">
    <location>
        <begin position="37"/>
        <end position="54"/>
    </location>
</feature>
<organism evidence="2 3">
    <name type="scientific">Helicobacter mastomyrinus</name>
    <dbReference type="NCBI Taxonomy" id="287948"/>
    <lineage>
        <taxon>Bacteria</taxon>
        <taxon>Pseudomonadati</taxon>
        <taxon>Campylobacterota</taxon>
        <taxon>Epsilonproteobacteria</taxon>
        <taxon>Campylobacterales</taxon>
        <taxon>Helicobacteraceae</taxon>
        <taxon>Helicobacter</taxon>
    </lineage>
</organism>
<keyword evidence="1" id="KW-0472">Membrane</keyword>
<gene>
    <name evidence="2" type="ORF">V3I05_02595</name>
</gene>